<comment type="cofactor">
    <cofactor evidence="4">
        <name>FAD</name>
        <dbReference type="ChEBI" id="CHEBI:57692"/>
    </cofactor>
    <text evidence="4">Binds 1 FAD per subunit.</text>
</comment>
<dbReference type="InterPro" id="IPR001100">
    <property type="entry name" value="Pyr_nuc-diS_OxRdtase"/>
</dbReference>
<dbReference type="Gene3D" id="3.50.50.60">
    <property type="entry name" value="FAD/NAD(P)-binding domain"/>
    <property type="match status" value="2"/>
</dbReference>
<dbReference type="PANTHER" id="PTHR43014">
    <property type="entry name" value="MERCURIC REDUCTASE"/>
    <property type="match status" value="1"/>
</dbReference>
<gene>
    <name evidence="8" type="ORF">CVS27_00070</name>
</gene>
<evidence type="ECO:0000256" key="4">
    <source>
        <dbReference type="PIRSR" id="PIRSR000350-3"/>
    </source>
</evidence>
<dbReference type="OrthoDB" id="9800167at2"/>
<feature type="binding site" evidence="4">
    <location>
        <position position="278"/>
    </location>
    <ligand>
        <name>NAD(+)</name>
        <dbReference type="ChEBI" id="CHEBI:57540"/>
    </ligand>
</feature>
<feature type="binding site" evidence="4">
    <location>
        <begin position="187"/>
        <end position="194"/>
    </location>
    <ligand>
        <name>NAD(+)</name>
        <dbReference type="ChEBI" id="CHEBI:57540"/>
    </ligand>
</feature>
<evidence type="ECO:0000256" key="1">
    <source>
        <dbReference type="ARBA" id="ARBA00007532"/>
    </source>
</evidence>
<name>A0A2S4A182_ARTGL</name>
<feature type="domain" description="Pyridine nucleotide-disulphide oxidoreductase dimerisation" evidence="6">
    <location>
        <begin position="358"/>
        <end position="467"/>
    </location>
</feature>
<dbReference type="InterPro" id="IPR036188">
    <property type="entry name" value="FAD/NAD-bd_sf"/>
</dbReference>
<dbReference type="Proteomes" id="UP000237061">
    <property type="component" value="Unassembled WGS sequence"/>
</dbReference>
<evidence type="ECO:0000313" key="8">
    <source>
        <dbReference type="EMBL" id="POH75049.1"/>
    </source>
</evidence>
<dbReference type="PIRSF" id="PIRSF000350">
    <property type="entry name" value="Mercury_reductase_MerA"/>
    <property type="match status" value="1"/>
</dbReference>
<keyword evidence="4" id="KW-0520">NAD</keyword>
<dbReference type="PRINTS" id="PR00411">
    <property type="entry name" value="PNDRDTASEI"/>
</dbReference>
<feature type="binding site" evidence="4">
    <location>
        <position position="318"/>
    </location>
    <ligand>
        <name>FAD</name>
        <dbReference type="ChEBI" id="CHEBI:57692"/>
    </ligand>
</feature>
<dbReference type="SUPFAM" id="SSF51905">
    <property type="entry name" value="FAD/NAD(P)-binding domain"/>
    <property type="match status" value="1"/>
</dbReference>
<evidence type="ECO:0000256" key="2">
    <source>
        <dbReference type="ARBA" id="ARBA00022630"/>
    </source>
</evidence>
<keyword evidence="3 4" id="KW-0274">FAD</keyword>
<dbReference type="InterPro" id="IPR016156">
    <property type="entry name" value="FAD/NAD-linked_Rdtase_dimer_sf"/>
</dbReference>
<evidence type="ECO:0000256" key="5">
    <source>
        <dbReference type="PIRSR" id="PIRSR000350-4"/>
    </source>
</evidence>
<dbReference type="InterPro" id="IPR023753">
    <property type="entry name" value="FAD/NAD-binding_dom"/>
</dbReference>
<feature type="domain" description="FAD/NAD(P)-binding" evidence="7">
    <location>
        <begin position="11"/>
        <end position="333"/>
    </location>
</feature>
<dbReference type="PRINTS" id="PR00368">
    <property type="entry name" value="FADPNR"/>
</dbReference>
<keyword evidence="4" id="KW-0547">Nucleotide-binding</keyword>
<dbReference type="Pfam" id="PF02852">
    <property type="entry name" value="Pyr_redox_dim"/>
    <property type="match status" value="1"/>
</dbReference>
<feature type="disulfide bond" description="Redox-active" evidence="5">
    <location>
        <begin position="47"/>
        <end position="52"/>
    </location>
</feature>
<dbReference type="SUPFAM" id="SSF55424">
    <property type="entry name" value="FAD/NAD-linked reductases, dimerisation (C-terminal) domain"/>
    <property type="match status" value="1"/>
</dbReference>
<dbReference type="PANTHER" id="PTHR43014:SF2">
    <property type="entry name" value="MERCURIC REDUCTASE"/>
    <property type="match status" value="1"/>
</dbReference>
<protein>
    <submittedName>
        <fullName evidence="8">Pyridine nucleotide-disulfide oxidoreductase</fullName>
    </submittedName>
</protein>
<sequence length="472" mass="48976">MATTEKTAVVDVVVVGMGPGGESVAGELAAAGLKVVGVESGLVGGECPYYGCVPSKMMIRAGNAVAEGLRIPGLAGQAQITADFSVVAKRIRAEATDDWDDAVAAKRFTDKGGHLIRGTGRLAGPREVTVSMPDGGERTFRARLAVVLNPGTNPALPSDPSLSGTPFWTNREAVQATEAPASLVVWGAGPIAVELAQAFARFGSKVTVVARGPGLLSREEPQAAKLLAEVFHSEGIKILNNTNITAVRHSAGGFRIEATDSAGKVKRLRAEKFLVATGRTMALAPLNLSGAGIEWDGKTAPSVDPHLQLAEGLYLIGDAAGAGAFTHMSMYQGNIVSGHILAKHAKQADRGSAESHAVPRVTFTDPEIGAVGLSEKQAREAGLSIRVGLTEVSASTRGWIHKSGNQGFIKVIEDTQTGVLVGATSMGPHGGEVLSALVLAVHARIPVATLKTMIYAYPTFHRAIAQALADLK</sequence>
<dbReference type="Pfam" id="PF07992">
    <property type="entry name" value="Pyr_redox_2"/>
    <property type="match status" value="1"/>
</dbReference>
<accession>A0A2S4A182</accession>
<dbReference type="InterPro" id="IPR004099">
    <property type="entry name" value="Pyr_nucl-diS_OxRdtase_dimer"/>
</dbReference>
<dbReference type="EMBL" id="PPXC01000001">
    <property type="protein sequence ID" value="POH75049.1"/>
    <property type="molecule type" value="Genomic_DNA"/>
</dbReference>
<dbReference type="Gene3D" id="3.30.390.30">
    <property type="match status" value="1"/>
</dbReference>
<evidence type="ECO:0000256" key="3">
    <source>
        <dbReference type="ARBA" id="ARBA00022827"/>
    </source>
</evidence>
<dbReference type="GO" id="GO:0003955">
    <property type="term" value="F:NAD(P)H dehydrogenase (quinone) activity"/>
    <property type="evidence" value="ECO:0007669"/>
    <property type="project" value="TreeGrafter"/>
</dbReference>
<comment type="caution">
    <text evidence="8">The sequence shown here is derived from an EMBL/GenBank/DDBJ whole genome shotgun (WGS) entry which is preliminary data.</text>
</comment>
<organism evidence="8 9">
    <name type="scientific">Arthrobacter glacialis</name>
    <dbReference type="NCBI Taxonomy" id="1664"/>
    <lineage>
        <taxon>Bacteria</taxon>
        <taxon>Bacillati</taxon>
        <taxon>Actinomycetota</taxon>
        <taxon>Actinomycetes</taxon>
        <taxon>Micrococcales</taxon>
        <taxon>Micrococcaceae</taxon>
        <taxon>Arthrobacter</taxon>
    </lineage>
</organism>
<dbReference type="AlphaFoldDB" id="A0A2S4A182"/>
<evidence type="ECO:0000259" key="6">
    <source>
        <dbReference type="Pfam" id="PF02852"/>
    </source>
</evidence>
<dbReference type="GO" id="GO:0050660">
    <property type="term" value="F:flavin adenine dinucleotide binding"/>
    <property type="evidence" value="ECO:0007669"/>
    <property type="project" value="TreeGrafter"/>
</dbReference>
<reference evidence="8 9" key="1">
    <citation type="submission" date="2018-01" db="EMBL/GenBank/DDBJ databases">
        <title>Arthrobacter sp. nov., from glaciers in China.</title>
        <authorList>
            <person name="Liu Q."/>
            <person name="Xin Y.-H."/>
        </authorList>
    </citation>
    <scope>NUCLEOTIDE SEQUENCE [LARGE SCALE GENOMIC DNA]</scope>
    <source>
        <strain evidence="8 9">HLT2-12-2</strain>
    </source>
</reference>
<proteinExistence type="inferred from homology"/>
<keyword evidence="9" id="KW-1185">Reference proteome</keyword>
<keyword evidence="2" id="KW-0285">Flavoprotein</keyword>
<evidence type="ECO:0000313" key="9">
    <source>
        <dbReference type="Proteomes" id="UP000237061"/>
    </source>
</evidence>
<dbReference type="RefSeq" id="WP_103463714.1">
    <property type="nucleotide sequence ID" value="NZ_PPXB01000001.1"/>
</dbReference>
<feature type="binding site" evidence="4">
    <location>
        <position position="56"/>
    </location>
    <ligand>
        <name>FAD</name>
        <dbReference type="ChEBI" id="CHEBI:57692"/>
    </ligand>
</feature>
<comment type="similarity">
    <text evidence="1">Belongs to the class-I pyridine nucleotide-disulfide oxidoreductase family.</text>
</comment>
<feature type="binding site" evidence="4">
    <location>
        <position position="120"/>
    </location>
    <ligand>
        <name>FAD</name>
        <dbReference type="ChEBI" id="CHEBI:57692"/>
    </ligand>
</feature>
<evidence type="ECO:0000259" key="7">
    <source>
        <dbReference type="Pfam" id="PF07992"/>
    </source>
</evidence>